<evidence type="ECO:0000313" key="1">
    <source>
        <dbReference type="EMBL" id="EAX88094.1"/>
    </source>
</evidence>
<dbReference type="KEGG" id="tva:4745750"/>
<name>A2G429_TRIV3</name>
<dbReference type="SMR" id="A2G429"/>
<organism evidence="1 2">
    <name type="scientific">Trichomonas vaginalis (strain ATCC PRA-98 / G3)</name>
    <dbReference type="NCBI Taxonomy" id="412133"/>
    <lineage>
        <taxon>Eukaryota</taxon>
        <taxon>Metamonada</taxon>
        <taxon>Parabasalia</taxon>
        <taxon>Trichomonadida</taxon>
        <taxon>Trichomonadidae</taxon>
        <taxon>Trichomonas</taxon>
    </lineage>
</organism>
<dbReference type="Gene3D" id="3.30.420.40">
    <property type="match status" value="1"/>
</dbReference>
<sequence>MISAPALAKRYGCQMSELAKIPNEDKIWTYSCEYAAQITSSVSLCYSLDAFIIGGGIVSAKGREFLLKNIQKRTRELLNGYIKTPRIEKSIYGADSGLIGATAVALYPEAFQVK</sequence>
<dbReference type="VEuPathDB" id="TrichDB:TVAGG3_0790760"/>
<dbReference type="AlphaFoldDB" id="A2G429"/>
<dbReference type="VEuPathDB" id="TrichDB:TVAG_318190"/>
<reference evidence="1" key="1">
    <citation type="submission" date="2006-10" db="EMBL/GenBank/DDBJ databases">
        <authorList>
            <person name="Amadeo P."/>
            <person name="Zhao Q."/>
            <person name="Wortman J."/>
            <person name="Fraser-Liggett C."/>
            <person name="Carlton J."/>
        </authorList>
    </citation>
    <scope>NUCLEOTIDE SEQUENCE</scope>
    <source>
        <strain evidence="1">G3</strain>
    </source>
</reference>
<proteinExistence type="predicted"/>
<dbReference type="Pfam" id="PF00480">
    <property type="entry name" value="ROK"/>
    <property type="match status" value="1"/>
</dbReference>
<accession>A2G429</accession>
<dbReference type="RefSeq" id="XP_001301024.1">
    <property type="nucleotide sequence ID" value="XM_001301023.1"/>
</dbReference>
<reference evidence="1" key="2">
    <citation type="journal article" date="2007" name="Science">
        <title>Draft genome sequence of the sexually transmitted pathogen Trichomonas vaginalis.</title>
        <authorList>
            <person name="Carlton J.M."/>
            <person name="Hirt R.P."/>
            <person name="Silva J.C."/>
            <person name="Delcher A.L."/>
            <person name="Schatz M."/>
            <person name="Zhao Q."/>
            <person name="Wortman J.R."/>
            <person name="Bidwell S.L."/>
            <person name="Alsmark U.C.M."/>
            <person name="Besteiro S."/>
            <person name="Sicheritz-Ponten T."/>
            <person name="Noel C.J."/>
            <person name="Dacks J.B."/>
            <person name="Foster P.G."/>
            <person name="Simillion C."/>
            <person name="Van de Peer Y."/>
            <person name="Miranda-Saavedra D."/>
            <person name="Barton G.J."/>
            <person name="Westrop G.D."/>
            <person name="Mueller S."/>
            <person name="Dessi D."/>
            <person name="Fiori P.L."/>
            <person name="Ren Q."/>
            <person name="Paulsen I."/>
            <person name="Zhang H."/>
            <person name="Bastida-Corcuera F.D."/>
            <person name="Simoes-Barbosa A."/>
            <person name="Brown M.T."/>
            <person name="Hayes R.D."/>
            <person name="Mukherjee M."/>
            <person name="Okumura C.Y."/>
            <person name="Schneider R."/>
            <person name="Smith A.J."/>
            <person name="Vanacova S."/>
            <person name="Villalvazo M."/>
            <person name="Haas B.J."/>
            <person name="Pertea M."/>
            <person name="Feldblyum T.V."/>
            <person name="Utterback T.R."/>
            <person name="Shu C.L."/>
            <person name="Osoegawa K."/>
            <person name="de Jong P.J."/>
            <person name="Hrdy I."/>
            <person name="Horvathova L."/>
            <person name="Zubacova Z."/>
            <person name="Dolezal P."/>
            <person name="Malik S.B."/>
            <person name="Logsdon J.M. Jr."/>
            <person name="Henze K."/>
            <person name="Gupta A."/>
            <person name="Wang C.C."/>
            <person name="Dunne R.L."/>
            <person name="Upcroft J.A."/>
            <person name="Upcroft P."/>
            <person name="White O."/>
            <person name="Salzberg S.L."/>
            <person name="Tang P."/>
            <person name="Chiu C.-H."/>
            <person name="Lee Y.-S."/>
            <person name="Embley T.M."/>
            <person name="Coombs G.H."/>
            <person name="Mottram J.C."/>
            <person name="Tachezy J."/>
            <person name="Fraser-Liggett C.M."/>
            <person name="Johnson P.J."/>
        </authorList>
    </citation>
    <scope>NUCLEOTIDE SEQUENCE [LARGE SCALE GENOMIC DNA]</scope>
    <source>
        <strain evidence="1">G3</strain>
    </source>
</reference>
<evidence type="ECO:0000313" key="2">
    <source>
        <dbReference type="Proteomes" id="UP000001542"/>
    </source>
</evidence>
<dbReference type="OrthoDB" id="10260668at2759"/>
<gene>
    <name evidence="1" type="ORF">TVAG_318190</name>
</gene>
<dbReference type="Proteomes" id="UP000001542">
    <property type="component" value="Unassembled WGS sequence"/>
</dbReference>
<protein>
    <submittedName>
        <fullName evidence="1">RO-related protein</fullName>
    </submittedName>
</protein>
<dbReference type="InterPro" id="IPR043129">
    <property type="entry name" value="ATPase_NBD"/>
</dbReference>
<dbReference type="STRING" id="5722.A2G429"/>
<dbReference type="InterPro" id="IPR000600">
    <property type="entry name" value="ROK"/>
</dbReference>
<dbReference type="EMBL" id="DS114356">
    <property type="protein sequence ID" value="EAX88094.1"/>
    <property type="molecule type" value="Genomic_DNA"/>
</dbReference>
<dbReference type="SUPFAM" id="SSF53067">
    <property type="entry name" value="Actin-like ATPase domain"/>
    <property type="match status" value="1"/>
</dbReference>
<keyword evidence="2" id="KW-1185">Reference proteome</keyword>
<dbReference type="InParanoid" id="A2G429"/>